<feature type="transmembrane region" description="Helical" evidence="1">
    <location>
        <begin position="137"/>
        <end position="156"/>
    </location>
</feature>
<feature type="transmembrane region" description="Helical" evidence="1">
    <location>
        <begin position="242"/>
        <end position="265"/>
    </location>
</feature>
<dbReference type="PANTHER" id="PTHR11360">
    <property type="entry name" value="MONOCARBOXYLATE TRANSPORTER"/>
    <property type="match status" value="1"/>
</dbReference>
<dbReference type="GO" id="GO:0008028">
    <property type="term" value="F:monocarboxylic acid transmembrane transporter activity"/>
    <property type="evidence" value="ECO:0007669"/>
    <property type="project" value="TreeGrafter"/>
</dbReference>
<dbReference type="RefSeq" id="XP_038046378.1">
    <property type="nucleotide sequence ID" value="XM_038190450.1"/>
</dbReference>
<evidence type="ECO:0000313" key="2">
    <source>
        <dbReference type="EnsemblMetazoa" id="XP_038046378.1"/>
    </source>
</evidence>
<reference evidence="2" key="1">
    <citation type="submission" date="2022-11" db="UniProtKB">
        <authorList>
            <consortium name="EnsemblMetazoa"/>
        </authorList>
    </citation>
    <scope>IDENTIFICATION</scope>
</reference>
<feature type="transmembrane region" description="Helical" evidence="1">
    <location>
        <begin position="49"/>
        <end position="69"/>
    </location>
</feature>
<feature type="transmembrane region" description="Helical" evidence="1">
    <location>
        <begin position="12"/>
        <end position="29"/>
    </location>
</feature>
<feature type="transmembrane region" description="Helical" evidence="1">
    <location>
        <begin position="365"/>
        <end position="382"/>
    </location>
</feature>
<accession>A0A913Z3H1</accession>
<dbReference type="EnsemblMetazoa" id="XM_038190450.1">
    <property type="protein sequence ID" value="XP_038046378.1"/>
    <property type="gene ID" value="LOC119720661"/>
</dbReference>
<organism evidence="2 3">
    <name type="scientific">Patiria miniata</name>
    <name type="common">Bat star</name>
    <name type="synonym">Asterina miniata</name>
    <dbReference type="NCBI Taxonomy" id="46514"/>
    <lineage>
        <taxon>Eukaryota</taxon>
        <taxon>Metazoa</taxon>
        <taxon>Echinodermata</taxon>
        <taxon>Eleutherozoa</taxon>
        <taxon>Asterozoa</taxon>
        <taxon>Asteroidea</taxon>
        <taxon>Valvatacea</taxon>
        <taxon>Valvatida</taxon>
        <taxon>Asterinidae</taxon>
        <taxon>Patiria</taxon>
    </lineage>
</organism>
<feature type="transmembrane region" description="Helical" evidence="1">
    <location>
        <begin position="168"/>
        <end position="189"/>
    </location>
</feature>
<dbReference type="InterPro" id="IPR036259">
    <property type="entry name" value="MFS_trans_sf"/>
</dbReference>
<feature type="transmembrane region" description="Helical" evidence="1">
    <location>
        <begin position="402"/>
        <end position="424"/>
    </location>
</feature>
<dbReference type="PANTHER" id="PTHR11360:SF303">
    <property type="entry name" value="MAJOR FACILITATOR SUPERFAMILY (MFS) PROFILE DOMAIN-CONTAINING PROTEIN"/>
    <property type="match status" value="1"/>
</dbReference>
<proteinExistence type="predicted"/>
<dbReference type="Proteomes" id="UP000887568">
    <property type="component" value="Unplaced"/>
</dbReference>
<dbReference type="GeneID" id="119720661"/>
<keyword evidence="1" id="KW-0472">Membrane</keyword>
<feature type="transmembrane region" description="Helical" evidence="1">
    <location>
        <begin position="277"/>
        <end position="299"/>
    </location>
</feature>
<dbReference type="EnsemblMetazoa" id="XM_038190449.1">
    <property type="protein sequence ID" value="XP_038046377.1"/>
    <property type="gene ID" value="LOC119720661"/>
</dbReference>
<feature type="transmembrane region" description="Helical" evidence="1">
    <location>
        <begin position="333"/>
        <end position="353"/>
    </location>
</feature>
<evidence type="ECO:0000256" key="1">
    <source>
        <dbReference type="SAM" id="Phobius"/>
    </source>
</evidence>
<evidence type="ECO:0000313" key="3">
    <source>
        <dbReference type="Proteomes" id="UP000887568"/>
    </source>
</evidence>
<dbReference type="Gene3D" id="1.20.1250.20">
    <property type="entry name" value="MFS general substrate transporter like domains"/>
    <property type="match status" value="1"/>
</dbReference>
<feature type="transmembrane region" description="Helical" evidence="1">
    <location>
        <begin position="81"/>
        <end position="100"/>
    </location>
</feature>
<feature type="transmembrane region" description="Helical" evidence="1">
    <location>
        <begin position="306"/>
        <end position="327"/>
    </location>
</feature>
<dbReference type="InterPro" id="IPR011701">
    <property type="entry name" value="MFS"/>
</dbReference>
<keyword evidence="1" id="KW-0812">Transmembrane</keyword>
<protein>
    <submittedName>
        <fullName evidence="2">Uncharacterized protein</fullName>
    </submittedName>
</protein>
<sequence length="432" mass="45741">MANALSYREGGWGWVAVFSAFLAELIVYGSLKAFGVLITSMKEDFQTNLWIVGSICALHFGVQFVLTPLATAAACQYRSRVVITLGGVLYGFGLVISSVVQNIVPFAVFLILIAGSGAACTLETTRAEVAFYFQEKYAVASFLALAGGPIGMMLYGPVTQVLLETYGWRGALLLIGGTSFHLICSGLLVRRPTRVYAKLLDDCTDPGPDNGPSSSQTDRCLAKLSKVIAGTLGLDLFLCLDFLLLAAVRLFTNACYGGILVYMVPNGLAVGLSPSEAALLTTVFGVGSLAGLSLTALVLHTEVLSCHATGAIAGCMTVVALALDTFISTPIGHMANTCIIGAGIHSIIQVTSVLTRGLPYGDDRFVVVLGWQSFLAGVATSGGDTLSGWLYGATQSFHGTFFMYSAFMTATVLFLLVDFIRAFITTRRRSTL</sequence>
<dbReference type="OrthoDB" id="2213137at2759"/>
<keyword evidence="1" id="KW-1133">Transmembrane helix</keyword>
<dbReference type="AlphaFoldDB" id="A0A913Z3H1"/>
<dbReference type="SUPFAM" id="SSF103473">
    <property type="entry name" value="MFS general substrate transporter"/>
    <property type="match status" value="1"/>
</dbReference>
<keyword evidence="3" id="KW-1185">Reference proteome</keyword>
<dbReference type="RefSeq" id="XP_038046377.1">
    <property type="nucleotide sequence ID" value="XM_038190449.1"/>
</dbReference>
<dbReference type="EnsemblMetazoa" id="XM_038190448.1">
    <property type="protein sequence ID" value="XP_038046376.1"/>
    <property type="gene ID" value="LOC119720661"/>
</dbReference>
<dbReference type="RefSeq" id="XP_038046376.1">
    <property type="nucleotide sequence ID" value="XM_038190448.1"/>
</dbReference>
<dbReference type="InterPro" id="IPR050327">
    <property type="entry name" value="Proton-linked_MCT"/>
</dbReference>
<name>A0A913Z3H1_PATMI</name>
<dbReference type="Pfam" id="PF07690">
    <property type="entry name" value="MFS_1"/>
    <property type="match status" value="1"/>
</dbReference>
<dbReference type="OMA" id="ACVINPV"/>